<keyword evidence="5" id="KW-0539">Nucleus</keyword>
<keyword evidence="3" id="KW-0238">DNA-binding</keyword>
<dbReference type="GeneID" id="36326733"/>
<feature type="compositionally biased region" description="Basic and acidic residues" evidence="7">
    <location>
        <begin position="718"/>
        <end position="727"/>
    </location>
</feature>
<feature type="compositionally biased region" description="Low complexity" evidence="7">
    <location>
        <begin position="1000"/>
        <end position="1012"/>
    </location>
</feature>
<feature type="compositionally biased region" description="Basic and acidic residues" evidence="7">
    <location>
        <begin position="1494"/>
        <end position="1505"/>
    </location>
</feature>
<evidence type="ECO:0000256" key="2">
    <source>
        <dbReference type="ARBA" id="ARBA00022553"/>
    </source>
</evidence>
<keyword evidence="6" id="KW-0175">Coiled coil</keyword>
<name>A0A1X6NH14_9APHY</name>
<feature type="domain" description="B-block binding subunit of TFIIIC" evidence="8">
    <location>
        <begin position="151"/>
        <end position="216"/>
    </location>
</feature>
<dbReference type="RefSeq" id="XP_024344594.1">
    <property type="nucleotide sequence ID" value="XM_024481783.1"/>
</dbReference>
<evidence type="ECO:0000256" key="3">
    <source>
        <dbReference type="ARBA" id="ARBA00023125"/>
    </source>
</evidence>
<evidence type="ECO:0000256" key="4">
    <source>
        <dbReference type="ARBA" id="ARBA00023163"/>
    </source>
</evidence>
<dbReference type="GO" id="GO:0000127">
    <property type="term" value="C:transcription factor TFIIIC complex"/>
    <property type="evidence" value="ECO:0007669"/>
    <property type="project" value="InterPro"/>
</dbReference>
<dbReference type="EMBL" id="KZ110591">
    <property type="protein sequence ID" value="OSX67800.1"/>
    <property type="molecule type" value="Genomic_DNA"/>
</dbReference>
<evidence type="ECO:0000313" key="10">
    <source>
        <dbReference type="EMBL" id="OSX67800.1"/>
    </source>
</evidence>
<dbReference type="CDD" id="cd16169">
    <property type="entry name" value="Tau138_eWH"/>
    <property type="match status" value="1"/>
</dbReference>
<evidence type="ECO:0000256" key="6">
    <source>
        <dbReference type="SAM" id="Coils"/>
    </source>
</evidence>
<keyword evidence="4" id="KW-0804">Transcription</keyword>
<dbReference type="Proteomes" id="UP000194127">
    <property type="component" value="Unassembled WGS sequence"/>
</dbReference>
<dbReference type="Pfam" id="PF20222">
    <property type="entry name" value="DUF6581"/>
    <property type="match status" value="1"/>
</dbReference>
<dbReference type="GO" id="GO:0005634">
    <property type="term" value="C:nucleus"/>
    <property type="evidence" value="ECO:0007669"/>
    <property type="project" value="UniProtKB-SubCell"/>
</dbReference>
<evidence type="ECO:0000313" key="11">
    <source>
        <dbReference type="Proteomes" id="UP000194127"/>
    </source>
</evidence>
<dbReference type="OrthoDB" id="68020at2759"/>
<dbReference type="InterPro" id="IPR046488">
    <property type="entry name" value="Sfc3/Tfc3_C"/>
</dbReference>
<dbReference type="SUPFAM" id="SSF46785">
    <property type="entry name" value="Winged helix' DNA-binding domain"/>
    <property type="match status" value="1"/>
</dbReference>
<feature type="compositionally biased region" description="Basic residues" evidence="7">
    <location>
        <begin position="621"/>
        <end position="632"/>
    </location>
</feature>
<feature type="compositionally biased region" description="Basic residues" evidence="7">
    <location>
        <begin position="548"/>
        <end position="557"/>
    </location>
</feature>
<dbReference type="PANTHER" id="PTHR15180">
    <property type="entry name" value="GENERAL TRANSCRIPTION FACTOR 3C POLYPEPTIDE 1"/>
    <property type="match status" value="1"/>
</dbReference>
<feature type="domain" description="Transcription factor tau subunit sfc3/Tfc3 C-terminal" evidence="9">
    <location>
        <begin position="1506"/>
        <end position="1866"/>
    </location>
</feature>
<sequence length="2120" mass="236603">MDELIQHVFHEIAYEGDLGCNISRLRELISGYHSQHSSLPAQNVDDAYCAYVWAIVAQHPDLVVGTVPAGVTAEVFITPQASAKRKAKGKGEKIEESPTTISLIPIPDAALRPLEDLRREYGEDVRIALDSAKVFVALTGTHVRSNKLSGMVYTSLQFIARGREQGISVLELGKKSGYDQKTCFYLVKQLVELDLVVKRRKPGISSNICVHKHFFDTSEVWQQIVREEAQAEMQQETVKDEPGEEDDDDDGQDDDSLATVQFEPIDSRHLSSLPLIRARITKLLKNSPNGIQPATNLLPKLGFLKPVKTDRRFFQVRFRELVEQGIIERVQVMHPNRDRFPNRRTICIRLVNPEEADLPGVLNDNVPRETLKINQTLHKQIVNLLDEAGTKGMTLSELSDALCNFDRRIVELILSRQEERPPPPHLSDLGIAQVSETQGRERRYKYFTMRHYQTMAAREGLNNPRYSEADVTAAGGFLLVDQNQFYEEDEVLEKYVDEFKGKAEGGSAKTGVAAKKRRPKNPILPDGTVKKGRPRKHPLAAEGERGPTPKRGKKRKSRDGEEDGGSQQTSEVMEPAPKRKRGRPPKQKVDRVETSTAESVGGRAGSSIQEAKVVPETPLVPKRRGRPPKNKKPVVSEATVDHETTSTTVEAAPRKKRGRPRKSAAPGSDTVPELASQPSRPGAMYSSEISTVAIRESPSGVMASENVSQLASNIPSRRLGEAPEGKQDIGTPSVAPSPRAALVEDHVVLSAANANDVDALPMAAQKTRHGEAIEPLIEIPGDNNAALDIHRTLIYNERSLPVASLDMTDSGRSLEPHTQQPSPLPQTFPLCQEVHADCGPNAPPDHHGQLGDKRGQLDVNLSQSRREKEILRLVEDAGGILNTSAKDFYIAHAALVDSITQSGEVASTLPGTRIDKRTVEATLRELDTRQQIKIITTTVQTTTGSYRPVRIAYLPTVSEDDVTAFVSSLVLQRFPPAAPVKALDDSITVDPSQKKKKPYLKSSTSLSTSEQTQKQDPEWLERLLQFDDDAIHDAFMSDKNTLAQSHGFIIGRAARARELHLATMRLLESAAQSPHIVSREDRIIVFSLYFTELPISTYCALVASLERNDDLIQLLDLPDGRLLPVDKVAPSIHTSLEIRRWRSRQRLLELLEMLSRLHVVEPLQPSTSDHPAITCAQTHSHPTAYDPVPVERWTPPTSPMYWRINRVAPLHLWALSQGFPPFWKNVPVQTIEQCTEYWAELKRVSTNREFAKSIPPQGPDVSALSSGKELGKSLRRPISWRDSYMLSWAQSEYLNRFVDVSTGTTPLQDENDGEARLHQICRIVGASKDVVHHFFDKAHDRYRREHAKAQRKAKRAAEAKAKEAQSKVMLAKRAEQARIFKEQLWEEMVHFVHPEPMKDSAVTRLRRLRSRFMQSSGKDRGKWEAEIASAIQEADIAAKKVLSSGKTAFMRPALGAVPLPPVVSNPTEKAIEDLIASQGTRIPLPSKPKKSKKGKDPDTDKTEVTRRHRFQWTRDFDELARDAAAIIKARCRSKARTEYGVVEQIFPSIPRNSVRQRITHLRETPGSEAYMQRLEDKWYELWIQHRGTPALPDDDPESPTNFDCVAHIKFLRKHIDKNALRVGFLEVDESIRTTLPSTVEELHATMDVIEKSLTAPTWDFVWSGGAEEGREKQLAQHPFLNDLSEIPIAADHSVEELYVADAAVKMAMGSPNDTYDPQAASRLLESVGEEPVQAATKNLLERGALSKIVRDPQKSKPGRVLKISESNQNALGGSMSQDLFQDAQQLEDLLTHEKDPTAWREWSLMSSEGDLAALLELVSENKIDFKIDTSRPQAARPTVDWNSKKADDDDFETDLLMRFTDAPSSLSLPVLPESTLDTVVMQAEIAMDPQHEAEHGRTPHGGHAFCQKSSNGLIDCEACLCETASAVFRILEGHLAPVAERILDVLRRAGSEGLTKDALNTLSPSQAELLPLVVNELTDAPVPLAYWTGYTSVVLVSADHIRPWTVTIVDGDQPKAMVFPQRWLDIHGMRVNDVWEAALRAVVGIILLRPGVSQSEIRWRLRSVYDRQEVNELLQHLLGAGYVVRRGRGSGPHAQSGPPDDTEEHAVFWFLGDVKHWYHL</sequence>
<dbReference type="SMART" id="SM00384">
    <property type="entry name" value="AT_hook"/>
    <property type="match status" value="4"/>
</dbReference>
<evidence type="ECO:0000256" key="5">
    <source>
        <dbReference type="ARBA" id="ARBA00023242"/>
    </source>
</evidence>
<dbReference type="GO" id="GO:0006384">
    <property type="term" value="P:transcription initiation at RNA polymerase III promoter"/>
    <property type="evidence" value="ECO:0007669"/>
    <property type="project" value="InterPro"/>
</dbReference>
<evidence type="ECO:0000259" key="8">
    <source>
        <dbReference type="Pfam" id="PF04182"/>
    </source>
</evidence>
<reference evidence="10 11" key="1">
    <citation type="submission" date="2017-04" db="EMBL/GenBank/DDBJ databases">
        <title>Genome Sequence of the Model Brown-Rot Fungus Postia placenta SB12.</title>
        <authorList>
            <consortium name="DOE Joint Genome Institute"/>
            <person name="Gaskell J."/>
            <person name="Kersten P."/>
            <person name="Larrondo L.F."/>
            <person name="Canessa P."/>
            <person name="Martinez D."/>
            <person name="Hibbett D."/>
            <person name="Schmoll M."/>
            <person name="Kubicek C.P."/>
            <person name="Martinez A.T."/>
            <person name="Yadav J."/>
            <person name="Master E."/>
            <person name="Magnuson J.K."/>
            <person name="James T."/>
            <person name="Yaver D."/>
            <person name="Berka R."/>
            <person name="Labutti K."/>
            <person name="Lipzen A."/>
            <person name="Aerts A."/>
            <person name="Barry K."/>
            <person name="Henrissat B."/>
            <person name="Blanchette R."/>
            <person name="Grigoriev I."/>
            <person name="Cullen D."/>
        </authorList>
    </citation>
    <scope>NUCLEOTIDE SEQUENCE [LARGE SCALE GENOMIC DNA]</scope>
    <source>
        <strain evidence="10 11">MAD-698-R-SB12</strain>
    </source>
</reference>
<dbReference type="GO" id="GO:0003677">
    <property type="term" value="F:DNA binding"/>
    <property type="evidence" value="ECO:0007669"/>
    <property type="project" value="UniProtKB-KW"/>
</dbReference>
<feature type="region of interest" description="Disordered" evidence="7">
    <location>
        <begin position="714"/>
        <end position="734"/>
    </location>
</feature>
<dbReference type="PANTHER" id="PTHR15180:SF1">
    <property type="entry name" value="GENERAL TRANSCRIPTION FACTOR 3C POLYPEPTIDE 1"/>
    <property type="match status" value="1"/>
</dbReference>
<comment type="subcellular location">
    <subcellularLocation>
        <location evidence="1">Nucleus</location>
    </subcellularLocation>
</comment>
<feature type="coiled-coil region" evidence="6">
    <location>
        <begin position="1339"/>
        <end position="1374"/>
    </location>
</feature>
<proteinExistence type="predicted"/>
<protein>
    <submittedName>
        <fullName evidence="10">Uncharacterized protein</fullName>
    </submittedName>
</protein>
<feature type="region of interest" description="Disordered" evidence="7">
    <location>
        <begin position="1477"/>
        <end position="1506"/>
    </location>
</feature>
<accession>A0A1X6NH14</accession>
<dbReference type="STRING" id="670580.A0A1X6NH14"/>
<dbReference type="InterPro" id="IPR036390">
    <property type="entry name" value="WH_DNA-bd_sf"/>
</dbReference>
<dbReference type="Pfam" id="PF04182">
    <property type="entry name" value="B-block_TFIIIC"/>
    <property type="match status" value="1"/>
</dbReference>
<feature type="region of interest" description="Disordered" evidence="7">
    <location>
        <begin position="992"/>
        <end position="1016"/>
    </location>
</feature>
<dbReference type="InterPro" id="IPR044210">
    <property type="entry name" value="Tfc3-like"/>
</dbReference>
<feature type="compositionally biased region" description="Acidic residues" evidence="7">
    <location>
        <begin position="242"/>
        <end position="256"/>
    </location>
</feature>
<keyword evidence="11" id="KW-1185">Reference proteome</keyword>
<feature type="region of interest" description="Disordered" evidence="7">
    <location>
        <begin position="504"/>
        <end position="684"/>
    </location>
</feature>
<organism evidence="10 11">
    <name type="scientific">Postia placenta MAD-698-R-SB12</name>
    <dbReference type="NCBI Taxonomy" id="670580"/>
    <lineage>
        <taxon>Eukaryota</taxon>
        <taxon>Fungi</taxon>
        <taxon>Dikarya</taxon>
        <taxon>Basidiomycota</taxon>
        <taxon>Agaricomycotina</taxon>
        <taxon>Agaricomycetes</taxon>
        <taxon>Polyporales</taxon>
        <taxon>Adustoporiaceae</taxon>
        <taxon>Rhodonia</taxon>
    </lineage>
</organism>
<dbReference type="GO" id="GO:0042791">
    <property type="term" value="P:5S class rRNA transcription by RNA polymerase III"/>
    <property type="evidence" value="ECO:0007669"/>
    <property type="project" value="TreeGrafter"/>
</dbReference>
<feature type="region of interest" description="Disordered" evidence="7">
    <location>
        <begin position="231"/>
        <end position="256"/>
    </location>
</feature>
<dbReference type="PRINTS" id="PR00929">
    <property type="entry name" value="ATHOOK"/>
</dbReference>
<dbReference type="InterPro" id="IPR017956">
    <property type="entry name" value="AT_hook_DNA-bd_motif"/>
</dbReference>
<evidence type="ECO:0000259" key="9">
    <source>
        <dbReference type="Pfam" id="PF20222"/>
    </source>
</evidence>
<gene>
    <name evidence="10" type="ORF">POSPLADRAFT_1064286</name>
</gene>
<dbReference type="InterPro" id="IPR007309">
    <property type="entry name" value="TFIIIC_Bblock-bd"/>
</dbReference>
<evidence type="ECO:0000256" key="1">
    <source>
        <dbReference type="ARBA" id="ARBA00004123"/>
    </source>
</evidence>
<dbReference type="InterPro" id="IPR035625">
    <property type="entry name" value="Tfc3-like_eWH"/>
</dbReference>
<keyword evidence="2" id="KW-0597">Phosphoprotein</keyword>
<evidence type="ECO:0000256" key="7">
    <source>
        <dbReference type="SAM" id="MobiDB-lite"/>
    </source>
</evidence>